<evidence type="ECO:0000313" key="2">
    <source>
        <dbReference type="EMBL" id="HFZ08857.1"/>
    </source>
</evidence>
<name>A0A7V3JA07_UNCC3</name>
<feature type="transmembrane region" description="Helical" evidence="1">
    <location>
        <begin position="12"/>
        <end position="32"/>
    </location>
</feature>
<reference evidence="2" key="1">
    <citation type="journal article" date="2020" name="mSystems">
        <title>Genome- and Community-Level Interaction Insights into Carbon Utilization and Element Cycling Functions of Hydrothermarchaeota in Hydrothermal Sediment.</title>
        <authorList>
            <person name="Zhou Z."/>
            <person name="Liu Y."/>
            <person name="Xu W."/>
            <person name="Pan J."/>
            <person name="Luo Z.H."/>
            <person name="Li M."/>
        </authorList>
    </citation>
    <scope>NUCLEOTIDE SEQUENCE [LARGE SCALE GENOMIC DNA]</scope>
    <source>
        <strain evidence="2">SpSt-757</strain>
    </source>
</reference>
<evidence type="ECO:0000256" key="1">
    <source>
        <dbReference type="SAM" id="Phobius"/>
    </source>
</evidence>
<proteinExistence type="predicted"/>
<sequence>MNKRKTEGLTLIEVIIAIFVLSMGFLSVVQLYPLGIKTSRISYHQTIASSLGQEKIEEMLSKSYDEVTDVAREKLNNLYEWQADVSFVDPEANLAEIQTDKGVKKIKVTIYWNEGQAQKEFNINTLYTKK</sequence>
<keyword evidence="1" id="KW-1133">Transmembrane helix</keyword>
<dbReference type="Pfam" id="PF07963">
    <property type="entry name" value="N_methyl"/>
    <property type="match status" value="1"/>
</dbReference>
<protein>
    <recommendedName>
        <fullName evidence="3">Prepilin-type N-terminal cleavage/methylation domain-containing protein</fullName>
    </recommendedName>
</protein>
<dbReference type="PROSITE" id="PS00409">
    <property type="entry name" value="PROKAR_NTER_METHYL"/>
    <property type="match status" value="1"/>
</dbReference>
<dbReference type="EMBL" id="DTGG01000061">
    <property type="protein sequence ID" value="HFZ08857.1"/>
    <property type="molecule type" value="Genomic_DNA"/>
</dbReference>
<dbReference type="AlphaFoldDB" id="A0A7V3JA07"/>
<gene>
    <name evidence="2" type="ORF">ENV41_01840</name>
</gene>
<evidence type="ECO:0008006" key="3">
    <source>
        <dbReference type="Google" id="ProtNLM"/>
    </source>
</evidence>
<comment type="caution">
    <text evidence="2">The sequence shown here is derived from an EMBL/GenBank/DDBJ whole genome shotgun (WGS) entry which is preliminary data.</text>
</comment>
<accession>A0A7V3JA07</accession>
<dbReference type="InterPro" id="IPR012902">
    <property type="entry name" value="N_methyl_site"/>
</dbReference>
<keyword evidence="1" id="KW-0472">Membrane</keyword>
<keyword evidence="1" id="KW-0812">Transmembrane</keyword>
<organism evidence="2">
    <name type="scientific">candidate division CPR3 bacterium</name>
    <dbReference type="NCBI Taxonomy" id="2268181"/>
    <lineage>
        <taxon>Bacteria</taxon>
        <taxon>Bacteria division CPR3</taxon>
    </lineage>
</organism>